<dbReference type="EMBL" id="CM007647">
    <property type="protein sequence ID" value="ONL93057.1"/>
    <property type="molecule type" value="Genomic_DNA"/>
</dbReference>
<name>A0A1D6JLR8_MAIZE</name>
<protein>
    <submittedName>
        <fullName evidence="1">Uncharacterized protein</fullName>
    </submittedName>
</protein>
<sequence>MAEWIKYLGTFTNSENRANAVYDAVKTNYLCLSKVAANLGTRFKPVVAWIEFTQGMWTFVKESYILQYVTDAGAEIVDATITDKRFNSSDPEDMDNFHAILCVSINHSECNITTVMLVDELTVACECVTYKRHILFWP</sequence>
<accession>A0A1D6JLR8</accession>
<proteinExistence type="predicted"/>
<dbReference type="ExpressionAtlas" id="A0A1D6JLR8">
    <property type="expression patterns" value="baseline and differential"/>
</dbReference>
<reference evidence="1" key="1">
    <citation type="submission" date="2015-12" db="EMBL/GenBank/DDBJ databases">
        <title>Update maize B73 reference genome by single molecule sequencing technologies.</title>
        <authorList>
            <consortium name="Maize Genome Sequencing Project"/>
            <person name="Ware D."/>
        </authorList>
    </citation>
    <scope>NUCLEOTIDE SEQUENCE [LARGE SCALE GENOMIC DNA]</scope>
    <source>
        <tissue evidence="1">Seedling</tissue>
    </source>
</reference>
<gene>
    <name evidence="1" type="ORF">ZEAMMB73_Zm00001d027402</name>
</gene>
<dbReference type="SUPFAM" id="SSF53807">
    <property type="entry name" value="Helical backbone' metal receptor"/>
    <property type="match status" value="1"/>
</dbReference>
<dbReference type="PANTHER" id="PTHR38360:SF1">
    <property type="entry name" value="F12P19.7"/>
    <property type="match status" value="1"/>
</dbReference>
<dbReference type="PANTHER" id="PTHR38360">
    <property type="entry name" value="OS03G0120000 PROTEIN"/>
    <property type="match status" value="1"/>
</dbReference>
<organism evidence="1">
    <name type="scientific">Zea mays</name>
    <name type="common">Maize</name>
    <dbReference type="NCBI Taxonomy" id="4577"/>
    <lineage>
        <taxon>Eukaryota</taxon>
        <taxon>Viridiplantae</taxon>
        <taxon>Streptophyta</taxon>
        <taxon>Embryophyta</taxon>
        <taxon>Tracheophyta</taxon>
        <taxon>Spermatophyta</taxon>
        <taxon>Magnoliopsida</taxon>
        <taxon>Liliopsida</taxon>
        <taxon>Poales</taxon>
        <taxon>Poaceae</taxon>
        <taxon>PACMAD clade</taxon>
        <taxon>Panicoideae</taxon>
        <taxon>Andropogonodae</taxon>
        <taxon>Andropogoneae</taxon>
        <taxon>Tripsacinae</taxon>
        <taxon>Zea</taxon>
    </lineage>
</organism>
<dbReference type="AlphaFoldDB" id="A0A1D6JLR8"/>
<evidence type="ECO:0000313" key="1">
    <source>
        <dbReference type="EMBL" id="ONL93057.1"/>
    </source>
</evidence>